<sequence length="245" mass="25624">MTSSTANPAALLVVAKSPEPGRAKTRLSPPATPYRAAAIAAASLLDTLRAVHAAAGAQAVVAWTGASERAVRRAEITAALAATRVVEQRGEHFAERLATAHADVAELLPRHPVLQIGMDTPQVTGELLTESTEPLHCAQGPDAVLGLAADGGWWALGLRDPRWAGVLHEVPISRPDTGELTLRALRSSGLRVRLLPELSDVDTMSAAHSVAARIPGSEFAAAVRAEPIEWGEASGADHRTVMVPP</sequence>
<dbReference type="EMBL" id="JAVDXW010000001">
    <property type="protein sequence ID" value="MDR7299960.1"/>
    <property type="molecule type" value="Genomic_DNA"/>
</dbReference>
<dbReference type="PANTHER" id="PTHR36529">
    <property type="entry name" value="SLL1095 PROTEIN"/>
    <property type="match status" value="1"/>
</dbReference>
<reference evidence="1" key="1">
    <citation type="submission" date="2023-07" db="EMBL/GenBank/DDBJ databases">
        <title>Sequencing the genomes of 1000 actinobacteria strains.</title>
        <authorList>
            <person name="Klenk H.-P."/>
        </authorList>
    </citation>
    <scope>NUCLEOTIDE SEQUENCE</scope>
    <source>
        <strain evidence="1">DSM 45977</strain>
    </source>
</reference>
<evidence type="ECO:0000313" key="1">
    <source>
        <dbReference type="EMBL" id="MDR7299960.1"/>
    </source>
</evidence>
<keyword evidence="2" id="KW-1185">Reference proteome</keyword>
<evidence type="ECO:0000313" key="2">
    <source>
        <dbReference type="Proteomes" id="UP001180845"/>
    </source>
</evidence>
<proteinExistence type="predicted"/>
<dbReference type="AlphaFoldDB" id="A0AAE3Z9V2"/>
<dbReference type="Proteomes" id="UP001180845">
    <property type="component" value="Unassembled WGS sequence"/>
</dbReference>
<gene>
    <name evidence="1" type="ORF">JOF55_000141</name>
</gene>
<dbReference type="InterPro" id="IPR029044">
    <property type="entry name" value="Nucleotide-diphossugar_trans"/>
</dbReference>
<name>A0AAE3Z9V2_9ACTN</name>
<organism evidence="1 2">
    <name type="scientific">Haloactinomyces albus</name>
    <dbReference type="NCBI Taxonomy" id="1352928"/>
    <lineage>
        <taxon>Bacteria</taxon>
        <taxon>Bacillati</taxon>
        <taxon>Actinomycetota</taxon>
        <taxon>Actinomycetes</taxon>
        <taxon>Actinopolysporales</taxon>
        <taxon>Actinopolysporaceae</taxon>
        <taxon>Haloactinomyces</taxon>
    </lineage>
</organism>
<accession>A0AAE3Z9V2</accession>
<dbReference type="SUPFAM" id="SSF53448">
    <property type="entry name" value="Nucleotide-diphospho-sugar transferases"/>
    <property type="match status" value="1"/>
</dbReference>
<dbReference type="Gene3D" id="3.90.550.10">
    <property type="entry name" value="Spore Coat Polysaccharide Biosynthesis Protein SpsA, Chain A"/>
    <property type="match status" value="1"/>
</dbReference>
<dbReference type="InterPro" id="IPR018641">
    <property type="entry name" value="Trfase_1_rSAM/seldom-assoc"/>
</dbReference>
<comment type="caution">
    <text evidence="1">The sequence shown here is derived from an EMBL/GenBank/DDBJ whole genome shotgun (WGS) entry which is preliminary data.</text>
</comment>
<dbReference type="Pfam" id="PF09837">
    <property type="entry name" value="DUF2064"/>
    <property type="match status" value="1"/>
</dbReference>
<dbReference type="RefSeq" id="WP_310267908.1">
    <property type="nucleotide sequence ID" value="NZ_JAVDXW010000001.1"/>
</dbReference>
<dbReference type="PANTHER" id="PTHR36529:SF1">
    <property type="entry name" value="GLYCOSYLTRANSFERASE"/>
    <property type="match status" value="1"/>
</dbReference>
<protein>
    <submittedName>
        <fullName evidence="1">Glycosyltransferase A (GT-A) superfamily protein (DUF2064 family)</fullName>
    </submittedName>
</protein>